<dbReference type="STRING" id="420662.Mpe_A1563"/>
<dbReference type="RefSeq" id="WP_011829162.1">
    <property type="nucleotide sequence ID" value="NC_008825.1"/>
</dbReference>
<keyword evidence="4" id="KW-1185">Reference proteome</keyword>
<proteinExistence type="predicted"/>
<dbReference type="HOGENOM" id="CLU_033710_0_0_4"/>
<evidence type="ECO:0000313" key="3">
    <source>
        <dbReference type="EMBL" id="ABM94525.1"/>
    </source>
</evidence>
<keyword evidence="1" id="KW-0732">Signal</keyword>
<dbReference type="EMBL" id="CP000555">
    <property type="protein sequence ID" value="ABM94525.1"/>
    <property type="molecule type" value="Genomic_DNA"/>
</dbReference>
<dbReference type="eggNOG" id="COG3946">
    <property type="taxonomic scope" value="Bacteria"/>
</dbReference>
<evidence type="ECO:0000259" key="2">
    <source>
        <dbReference type="Pfam" id="PF06057"/>
    </source>
</evidence>
<dbReference type="KEGG" id="mpt:Mpe_A1563"/>
<name>A2SG36_METPP</name>
<dbReference type="Pfam" id="PF06057">
    <property type="entry name" value="VirJ"/>
    <property type="match status" value="1"/>
</dbReference>
<reference evidence="3 4" key="1">
    <citation type="journal article" date="2007" name="J. Bacteriol.">
        <title>Whole-genome analysis of the methyl tert-butyl ether-degrading beta-proteobacterium Methylibium petroleiphilum PM1.</title>
        <authorList>
            <person name="Kane S.R."/>
            <person name="Chakicherla A.Y."/>
            <person name="Chain P.S.G."/>
            <person name="Schmidt R."/>
            <person name="Shin M.W."/>
            <person name="Legler T.C."/>
            <person name="Scow K.M."/>
            <person name="Larimer F.W."/>
            <person name="Lucas S.M."/>
            <person name="Richardson P.M."/>
            <person name="Hristova K.R."/>
        </authorList>
    </citation>
    <scope>NUCLEOTIDE SEQUENCE [LARGE SCALE GENOMIC DNA]</scope>
    <source>
        <strain evidence="4">ATCC BAA-1232 / LMG 22953 / PM1</strain>
    </source>
</reference>
<feature type="signal peptide" evidence="1">
    <location>
        <begin position="1"/>
        <end position="26"/>
    </location>
</feature>
<evidence type="ECO:0000256" key="1">
    <source>
        <dbReference type="SAM" id="SignalP"/>
    </source>
</evidence>
<dbReference type="Proteomes" id="UP000000366">
    <property type="component" value="Chromosome"/>
</dbReference>
<dbReference type="AlphaFoldDB" id="A2SG36"/>
<accession>A2SG36</accession>
<dbReference type="SUPFAM" id="SSF53474">
    <property type="entry name" value="alpha/beta-Hydrolases"/>
    <property type="match status" value="1"/>
</dbReference>
<dbReference type="InterPro" id="IPR011225">
    <property type="entry name" value="IV_sec_VirJ"/>
</dbReference>
<dbReference type="InterPro" id="IPR029058">
    <property type="entry name" value="AB_hydrolase_fold"/>
</dbReference>
<dbReference type="Gene3D" id="3.40.50.1820">
    <property type="entry name" value="alpha/beta hydrolase"/>
    <property type="match status" value="1"/>
</dbReference>
<organism evidence="3 4">
    <name type="scientific">Methylibium petroleiphilum (strain ATCC BAA-1232 / LMG 22953 / PM1)</name>
    <dbReference type="NCBI Taxonomy" id="420662"/>
    <lineage>
        <taxon>Bacteria</taxon>
        <taxon>Pseudomonadati</taxon>
        <taxon>Pseudomonadota</taxon>
        <taxon>Betaproteobacteria</taxon>
        <taxon>Burkholderiales</taxon>
        <taxon>Sphaerotilaceae</taxon>
        <taxon>Methylibium</taxon>
    </lineage>
</organism>
<gene>
    <name evidence="3" type="ordered locus">Mpe_A1563</name>
</gene>
<dbReference type="PIRSF" id="PIRSF029063">
    <property type="entry name" value="IV_sec_VirJ"/>
    <property type="match status" value="1"/>
</dbReference>
<evidence type="ECO:0000313" key="4">
    <source>
        <dbReference type="Proteomes" id="UP000000366"/>
    </source>
</evidence>
<dbReference type="ESTHER" id="metpp-a2sg36">
    <property type="family name" value="VirJ"/>
</dbReference>
<protein>
    <submittedName>
        <fullName evidence="3">Putative AcvB-related protein</fullName>
    </submittedName>
</protein>
<dbReference type="InterPro" id="IPR010333">
    <property type="entry name" value="VirJ"/>
</dbReference>
<sequence>MSVARAPAPALAFAVALAAAGMASVAAPARPAPPASAPLQKPAAAAAQTVSHGLFTGVQVFRPAGEVKQFVLLLADEAGPDATERQLAQSMTKAGALVAAVPLAPFHRRLEAQGGSCLYAAGAFENLAHQVQAIEKLPTYLEPMLVGAGASRAAFAYGVMAQAPAGSFVSALSLGFCPRLDDRTPLCATNALRWQAATGGRGVELQPATQAVAPWAAVQSGSETAACSASTAQAFVARVPQARWVPLPSGAPAATTGNDGTAGFDAAYARLATHRVSLGAPPAQLADLPIVEVPATAAAGSDAGNARRFAVLLSGDGGWAGIDKSIAAALAKQGVPVAGFDSLRYFWSARTPEGLAADLDRLIRYYAARWQRSEVLLIGYSQGADVLPFAINRLPARTRASVQLTALLGLGQKAAFEFHVTHWIGASGDRPIAPEAQKLSAAGTLCIHGSDERDSLCPQLAPKHVRALVLPGGHHFGGDYDALAGRILEAVPR</sequence>
<feature type="domain" description="Bacterial virulence" evidence="2">
    <location>
        <begin position="309"/>
        <end position="491"/>
    </location>
</feature>
<feature type="chain" id="PRO_5002646146" evidence="1">
    <location>
        <begin position="27"/>
        <end position="493"/>
    </location>
</feature>